<name>H6WWE0_9ADEN</name>
<keyword evidence="9 10" id="KW-0238">DNA-binding</keyword>
<dbReference type="GO" id="GO:0006351">
    <property type="term" value="P:DNA-templated transcription"/>
    <property type="evidence" value="ECO:0007669"/>
    <property type="project" value="UniProtKB-UniRule"/>
</dbReference>
<keyword evidence="2 10" id="KW-0597">Phosphoprotein</keyword>
<dbReference type="GO" id="GO:0019028">
    <property type="term" value="C:viral capsid"/>
    <property type="evidence" value="ECO:0007669"/>
    <property type="project" value="UniProtKB-UniRule"/>
</dbReference>
<feature type="region of interest" description="Flexible loop" evidence="10">
    <location>
        <begin position="255"/>
        <end position="289"/>
    </location>
</feature>
<gene>
    <name evidence="14" type="primary">E2A</name>
    <name evidence="10" type="synonym">DBP</name>
</gene>
<dbReference type="SUPFAM" id="SSF57917">
    <property type="entry name" value="Zn-binding domains of ADDBP"/>
    <property type="match status" value="2"/>
</dbReference>
<sequence length="500" mass="55844">MAGGSQDVRRFMEREATPPRGHGSARYPPEQERSPSPPPPPLPTKRRKYQRVGSGSSEEDVVPVDSPPKKKQARKTKHVTKVDPDEEMPQEDAVIVGVGFSQPPVLLKEGKDGKRIVEPATPGVLNVRNPLSLPLVSSWEKGMDTMNVLMERYRVDSGLRDAYKLMPEQTEIFQKMCQTWMNEEARGMQLTFTTQKSFSTIMGRLLQGYIFSHSGIAHKNWECTGCVLWDHGCTEVEGQLKCLHGTVMIHKDHVVEMDVTSENGQRALKEQPSKAKVTQNRWGRSVVQLTSHDARCCVHDAGCGNNQFSGKSCGLFFSEGAKAQQAFKQIAAFVKALYPNMQRGAGMMLMPVHCECNHKPQSVPFLGRQLCKMTPFGLSNAEDLDKDQISDKSVLASVKYPSLMVFQCCNPVYRNSRAQSTGPNCDFKISGPDMLGALQMSRRMWSETLPRDPSAQTGDPRVQVAFQVPVPQRGPPQRGAQRRAREPLRLLNNLHILQCM</sequence>
<evidence type="ECO:0000256" key="4">
    <source>
        <dbReference type="ARBA" id="ARBA00022581"/>
    </source>
</evidence>
<reference evidence="14 15" key="1">
    <citation type="submission" date="2011-12" db="EMBL/GenBank/DDBJ databases">
        <title>Genomics and Bioinformatics of Human Adenovirus Type 19 Miami Strain 3.</title>
        <authorList>
            <person name="Robinson C.M."/>
            <person name="Singh G."/>
            <person name="Dehghan S."/>
            <person name="Seto J."/>
            <person name="Liu E.B."/>
            <person name="Zaitshik J."/>
            <person name="Schmidt T."/>
            <person name="Dyer D.W."/>
            <person name="Seto D."/>
            <person name="Jones M.S."/>
            <person name="Chodosh J."/>
        </authorList>
    </citation>
    <scope>NUCLEOTIDE SEQUENCE [LARGE SCALE GENOMIC DNA]</scope>
    <source>
        <strain evidence="14">3</strain>
    </source>
</reference>
<evidence type="ECO:0000256" key="8">
    <source>
        <dbReference type="ARBA" id="ARBA00023109"/>
    </source>
</evidence>
<feature type="domain" description="Adenovirus DNA-binding all-alpha" evidence="12">
    <location>
        <begin position="143"/>
        <end position="219"/>
    </location>
</feature>
<comment type="similarity">
    <text evidence="10">Belongs to the adenoviridae E2A DNA-binding protein family.</text>
</comment>
<feature type="compositionally biased region" description="Basic residues" evidence="11">
    <location>
        <begin position="69"/>
        <end position="79"/>
    </location>
</feature>
<feature type="region of interest" description="C-terminal arm, DBP binding" evidence="10">
    <location>
        <begin position="473"/>
        <end position="500"/>
    </location>
</feature>
<dbReference type="GO" id="GO:0045740">
    <property type="term" value="P:positive regulation of DNA replication"/>
    <property type="evidence" value="ECO:0007669"/>
    <property type="project" value="UniProtKB-UniRule"/>
</dbReference>
<dbReference type="InterPro" id="IPR037540">
    <property type="entry name" value="ADV_DNB2"/>
</dbReference>
<feature type="binding site" evidence="10">
    <location>
        <position position="425"/>
    </location>
    <ligand>
        <name>Zn(2+)</name>
        <dbReference type="ChEBI" id="CHEBI:29105"/>
        <label>2</label>
    </ligand>
</feature>
<evidence type="ECO:0000313" key="14">
    <source>
        <dbReference type="EMBL" id="AFA46655.1"/>
    </source>
</evidence>
<keyword evidence="7 10" id="KW-0862">Zinc</keyword>
<dbReference type="Proteomes" id="UP000126604">
    <property type="component" value="Segment"/>
</dbReference>
<dbReference type="FunFam" id="3.90.148.10:FF:000002">
    <property type="entry name" value="DNA-binding protein"/>
    <property type="match status" value="1"/>
</dbReference>
<evidence type="ECO:0000256" key="2">
    <source>
        <dbReference type="ARBA" id="ARBA00022553"/>
    </source>
</evidence>
<comment type="function">
    <text evidence="10">Plays a role in the elongation phase of viral strand displacement replication by unwinding the template in an ATP-independent fashion, employing its capacity to form multimers. Also enhances the rate of initiation. Released from template upon second strand synthesis. Assembles in complex with viral pTP, viral pol, host NFIA and host POU2F1/OCT1 on viral origin of replication. Covers the whole ssDNA genome during synthesis. The complementary strand synthesis induces its relese from DNA template. May inhibit cellular transcription mediated by the interaction between host SRCAP and CBP.</text>
</comment>
<feature type="binding site" evidence="10">
    <location>
        <position position="354"/>
    </location>
    <ligand>
        <name>Zn(2+)</name>
        <dbReference type="ChEBI" id="CHEBI:29105"/>
        <label>2</label>
    </ligand>
</feature>
<dbReference type="Gene3D" id="1.10.269.10">
    <property type="entry name" value="Adenovirus DNA-binding, N-terminal domain"/>
    <property type="match status" value="1"/>
</dbReference>
<feature type="compositionally biased region" description="Basic and acidic residues" evidence="11">
    <location>
        <begin position="7"/>
        <end position="17"/>
    </location>
</feature>
<dbReference type="GO" id="GO:0006260">
    <property type="term" value="P:DNA replication"/>
    <property type="evidence" value="ECO:0007669"/>
    <property type="project" value="UniProtKB-KW"/>
</dbReference>
<feature type="domain" description="Adenovirus DNA-binding zinc-binding" evidence="13">
    <location>
        <begin position="240"/>
        <end position="341"/>
    </location>
</feature>
<evidence type="ECO:0000259" key="12">
    <source>
        <dbReference type="Pfam" id="PF02236"/>
    </source>
</evidence>
<dbReference type="Pfam" id="PF02236">
    <property type="entry name" value="Viral_DNA_bi"/>
    <property type="match status" value="1"/>
</dbReference>
<dbReference type="GO" id="GO:0039687">
    <property type="term" value="P:viral DNA strand displacement replication"/>
    <property type="evidence" value="ECO:0007669"/>
    <property type="project" value="UniProtKB-UniRule"/>
</dbReference>
<comment type="domain">
    <text evidence="10">The C-terminal arm bridges DBP molecules together, thereby creating a chain.</text>
</comment>
<feature type="modified residue" description="Phosphotyrosine; by host" evidence="10">
    <location>
        <position position="153"/>
    </location>
</feature>
<dbReference type="InterPro" id="IPR003176">
    <property type="entry name" value="Adenovirus_DNA-bd_a"/>
</dbReference>
<evidence type="ECO:0000256" key="3">
    <source>
        <dbReference type="ARBA" id="ARBA00022562"/>
    </source>
</evidence>
<dbReference type="InterPro" id="IPR036362">
    <property type="entry name" value="Adenovirus_DNA-bd_N_sf"/>
</dbReference>
<dbReference type="InterPro" id="IPR036367">
    <property type="entry name" value="Ad_DBP_C_sf"/>
</dbReference>
<protein>
    <recommendedName>
        <fullName evidence="10">DNA-binding protein</fullName>
        <shortName evidence="10">DBP</shortName>
    </recommendedName>
    <alternativeName>
        <fullName evidence="10">Early 2A protein</fullName>
    </alternativeName>
    <alternativeName>
        <fullName evidence="10">Early E2A DNA-binding protein</fullName>
    </alternativeName>
</protein>
<comment type="subunit">
    <text evidence="10">Homomultimerizes on viral ssDNA bound to pTP. Forms a initiation complex with viral polymerase, pTP and hosts NFIA and POU2F1/OCT1. Interacts with host SRCAP.</text>
</comment>
<keyword evidence="4 10" id="KW-0945">Host-virus interaction</keyword>
<evidence type="ECO:0000256" key="9">
    <source>
        <dbReference type="ARBA" id="ARBA00023125"/>
    </source>
</evidence>
<dbReference type="Pfam" id="PF03728">
    <property type="entry name" value="Viral_DNA_Zn_bi"/>
    <property type="match status" value="2"/>
</dbReference>
<dbReference type="InterPro" id="IPR005376">
    <property type="entry name" value="Adenovirus_DNA-bd_zn-bd"/>
</dbReference>
<dbReference type="GO" id="GO:0042025">
    <property type="term" value="C:host cell nucleus"/>
    <property type="evidence" value="ECO:0007669"/>
    <property type="project" value="UniProtKB-SubCell"/>
</dbReference>
<keyword evidence="5 10" id="KW-0235">DNA replication</keyword>
<feature type="binding site" evidence="10">
    <location>
        <position position="242"/>
    </location>
    <ligand>
        <name>Zn(2+)</name>
        <dbReference type="ChEBI" id="CHEBI:29105"/>
        <label>1</label>
    </ligand>
</feature>
<feature type="region of interest" description="Disordered" evidence="11">
    <location>
        <begin position="1"/>
        <end position="87"/>
    </location>
</feature>
<proteinExistence type="inferred from homology"/>
<keyword evidence="1 10" id="KW-0244">Early protein</keyword>
<evidence type="ECO:0000256" key="5">
    <source>
        <dbReference type="ARBA" id="ARBA00022705"/>
    </source>
</evidence>
<evidence type="ECO:0000313" key="15">
    <source>
        <dbReference type="Proteomes" id="UP000126604"/>
    </source>
</evidence>
<keyword evidence="3 10" id="KW-1048">Host nucleus</keyword>
<feature type="binding site" evidence="10">
    <location>
        <position position="313"/>
    </location>
    <ligand>
        <name>Zn(2+)</name>
        <dbReference type="ChEBI" id="CHEBI:29105"/>
        <label>1</label>
    </ligand>
</feature>
<feature type="binding site" evidence="10">
    <location>
        <position position="408"/>
    </location>
    <ligand>
        <name>Zn(2+)</name>
        <dbReference type="ChEBI" id="CHEBI:29105"/>
        <label>2</label>
    </ligand>
</feature>
<evidence type="ECO:0000256" key="7">
    <source>
        <dbReference type="ARBA" id="ARBA00022833"/>
    </source>
</evidence>
<evidence type="ECO:0000259" key="13">
    <source>
        <dbReference type="Pfam" id="PF03728"/>
    </source>
</evidence>
<dbReference type="HAMAP" id="MF_04054">
    <property type="entry name" value="ADV_DNB2"/>
    <property type="match status" value="1"/>
</dbReference>
<dbReference type="SUPFAM" id="SSF47724">
    <property type="entry name" value="Domain of early E2A DNA-binding protein, ADDBP"/>
    <property type="match status" value="1"/>
</dbReference>
<organism evidence="14 15">
    <name type="scientific">Human adenovirus 64</name>
    <dbReference type="NCBI Taxonomy" id="1145295"/>
    <lineage>
        <taxon>Viruses</taxon>
        <taxon>Varidnaviria</taxon>
        <taxon>Bamfordvirae</taxon>
        <taxon>Preplasmiviricota</taxon>
        <taxon>Polisuviricotina</taxon>
        <taxon>Pharingeaviricetes</taxon>
        <taxon>Rowavirales</taxon>
        <taxon>Adenoviridae</taxon>
        <taxon>Mastadenovirus</taxon>
        <taxon>Mastadenovirus dominans</taxon>
        <taxon>Human mastadenovirus D</taxon>
    </lineage>
</organism>
<evidence type="ECO:0000256" key="1">
    <source>
        <dbReference type="ARBA" id="ARBA00022518"/>
    </source>
</evidence>
<evidence type="ECO:0000256" key="6">
    <source>
        <dbReference type="ARBA" id="ARBA00022723"/>
    </source>
</evidence>
<feature type="domain" description="Adenovirus DNA-binding zinc-binding" evidence="13">
    <location>
        <begin position="353"/>
        <end position="447"/>
    </location>
</feature>
<evidence type="ECO:0000256" key="10">
    <source>
        <dbReference type="HAMAP-Rule" id="MF_04054"/>
    </source>
</evidence>
<dbReference type="GO" id="GO:0003677">
    <property type="term" value="F:DNA binding"/>
    <property type="evidence" value="ECO:0007669"/>
    <property type="project" value="UniProtKB-UniRule"/>
</dbReference>
<comment type="subcellular location">
    <subcellularLocation>
        <location evidence="10">Host nucleus</location>
    </subcellularLocation>
    <text evidence="10">Accumulates in infected cells.</text>
</comment>
<evidence type="ECO:0000256" key="11">
    <source>
        <dbReference type="SAM" id="MobiDB-lite"/>
    </source>
</evidence>
<keyword evidence="6 10" id="KW-0479">Metal-binding</keyword>
<dbReference type="InterPro" id="IPR036368">
    <property type="entry name" value="ADBP_zn-bd_sf"/>
</dbReference>
<feature type="binding site" evidence="10">
    <location>
        <position position="244"/>
    </location>
    <ligand>
        <name>Zn(2+)</name>
        <dbReference type="ChEBI" id="CHEBI:29105"/>
        <label>1</label>
    </ligand>
</feature>
<feature type="binding site" evidence="10">
    <location>
        <position position="356"/>
    </location>
    <ligand>
        <name>Zn(2+)</name>
        <dbReference type="ChEBI" id="CHEBI:29105"/>
        <label>2</label>
    </ligand>
</feature>
<feature type="binding site" evidence="10">
    <location>
        <position position="297"/>
    </location>
    <ligand>
        <name>Zn(2+)</name>
        <dbReference type="ChEBI" id="CHEBI:29105"/>
        <label>1</label>
    </ligand>
</feature>
<dbReference type="EMBL" id="JQ326207">
    <property type="protein sequence ID" value="AFA46655.1"/>
    <property type="molecule type" value="Genomic_DNA"/>
</dbReference>
<dbReference type="Gene3D" id="3.90.148.10">
    <property type="entry name" value="Adenovirus DNA-binding, C-terminal domain superfamily/Adenovirus DNA-binding, zinc binding domain"/>
    <property type="match status" value="1"/>
</dbReference>
<accession>H6WWE0</accession>
<keyword evidence="8 10" id="KW-1194">Viral DNA replication</keyword>
<dbReference type="GO" id="GO:0008270">
    <property type="term" value="F:zinc ion binding"/>
    <property type="evidence" value="ECO:0007669"/>
    <property type="project" value="UniProtKB-UniRule"/>
</dbReference>